<organism evidence="1 2">
    <name type="scientific">Nocardia jiangxiensis</name>
    <dbReference type="NCBI Taxonomy" id="282685"/>
    <lineage>
        <taxon>Bacteria</taxon>
        <taxon>Bacillati</taxon>
        <taxon>Actinomycetota</taxon>
        <taxon>Actinomycetes</taxon>
        <taxon>Mycobacteriales</taxon>
        <taxon>Nocardiaceae</taxon>
        <taxon>Nocardia</taxon>
    </lineage>
</organism>
<evidence type="ECO:0000313" key="2">
    <source>
        <dbReference type="Proteomes" id="UP001601992"/>
    </source>
</evidence>
<dbReference type="Proteomes" id="UP001601992">
    <property type="component" value="Unassembled WGS sequence"/>
</dbReference>
<dbReference type="RefSeq" id="WP_040831893.1">
    <property type="nucleotide sequence ID" value="NZ_JBIAQY010000002.1"/>
</dbReference>
<gene>
    <name evidence="1" type="ORF">ACFYXQ_08115</name>
</gene>
<dbReference type="InterPro" id="IPR000415">
    <property type="entry name" value="Nitroreductase-like"/>
</dbReference>
<reference evidence="1 2" key="1">
    <citation type="submission" date="2024-10" db="EMBL/GenBank/DDBJ databases">
        <title>The Natural Products Discovery Center: Release of the First 8490 Sequenced Strains for Exploring Actinobacteria Biosynthetic Diversity.</title>
        <authorList>
            <person name="Kalkreuter E."/>
            <person name="Kautsar S.A."/>
            <person name="Yang D."/>
            <person name="Bader C.D."/>
            <person name="Teijaro C.N."/>
            <person name="Fluegel L."/>
            <person name="Davis C.M."/>
            <person name="Simpson J.R."/>
            <person name="Lauterbach L."/>
            <person name="Steele A.D."/>
            <person name="Gui C."/>
            <person name="Meng S."/>
            <person name="Li G."/>
            <person name="Viehrig K."/>
            <person name="Ye F."/>
            <person name="Su P."/>
            <person name="Kiefer A.F."/>
            <person name="Nichols A."/>
            <person name="Cepeda A.J."/>
            <person name="Yan W."/>
            <person name="Fan B."/>
            <person name="Jiang Y."/>
            <person name="Adhikari A."/>
            <person name="Zheng C.-J."/>
            <person name="Schuster L."/>
            <person name="Cowan T.M."/>
            <person name="Smanski M.J."/>
            <person name="Chevrette M.G."/>
            <person name="De Carvalho L.P.S."/>
            <person name="Shen B."/>
        </authorList>
    </citation>
    <scope>NUCLEOTIDE SEQUENCE [LARGE SCALE GENOMIC DNA]</scope>
    <source>
        <strain evidence="1 2">NPDC002593</strain>
    </source>
</reference>
<keyword evidence="2" id="KW-1185">Reference proteome</keyword>
<dbReference type="NCBIfam" id="NF047509">
    <property type="entry name" value="Rv3131_FMN_oxido"/>
    <property type="match status" value="1"/>
</dbReference>
<sequence>MTASDHLTTTPDVRTIEIVVSRAARAPSLHNSQPWHWIFDGARLHLRSDPDRRLPAADPHGRQQIISCGTTLHHARTMFAALGWHTDTTRLPDPDRPDHLAVIDFRPWADPPTGIARRAAAIEHRHTDRLPMLPPAGWTDLLPALTRLVTPHELSFDVLDDEIRPRLAEVSEQSAAARRYDMFYQQELRWWSGHSGPSEGVPTTSLTSDAEFARVDVGRSFPRAPHSERRADIRDHSRLVVLSSYEDSMPQWLHTGEALSAVLLECTAADLATCPLTHITELPAGRQVVAALLPHPASPQVIIRIGTAPDTQPQQPTPRRPLAEIFELGTPQ</sequence>
<protein>
    <submittedName>
        <fullName evidence="1">Acg family FMN-binding oxidoreductase</fullName>
    </submittedName>
</protein>
<dbReference type="PANTHER" id="PTHR23026">
    <property type="entry name" value="NADPH NITROREDUCTASE"/>
    <property type="match status" value="1"/>
</dbReference>
<dbReference type="Gene3D" id="3.40.109.10">
    <property type="entry name" value="NADH Oxidase"/>
    <property type="match status" value="1"/>
</dbReference>
<dbReference type="EMBL" id="JBIAQY010000002">
    <property type="protein sequence ID" value="MFF3567737.1"/>
    <property type="molecule type" value="Genomic_DNA"/>
</dbReference>
<name>A0ABW6RUR3_9NOCA</name>
<accession>A0ABW6RUR3</accession>
<evidence type="ECO:0000313" key="1">
    <source>
        <dbReference type="EMBL" id="MFF3567737.1"/>
    </source>
</evidence>
<dbReference type="SUPFAM" id="SSF55469">
    <property type="entry name" value="FMN-dependent nitroreductase-like"/>
    <property type="match status" value="2"/>
</dbReference>
<comment type="caution">
    <text evidence="1">The sequence shown here is derived from an EMBL/GenBank/DDBJ whole genome shotgun (WGS) entry which is preliminary data.</text>
</comment>
<proteinExistence type="predicted"/>
<dbReference type="InterPro" id="IPR050627">
    <property type="entry name" value="Nitroreductase/BluB"/>
</dbReference>
<dbReference type="PANTHER" id="PTHR23026:SF123">
    <property type="entry name" value="NAD(P)H NITROREDUCTASE RV3131-RELATED"/>
    <property type="match status" value="1"/>
</dbReference>